<dbReference type="NCBIfam" id="TIGR01865">
    <property type="entry name" value="cas_Csn1"/>
    <property type="match status" value="1"/>
</dbReference>
<dbReference type="InterPro" id="IPR028629">
    <property type="entry name" value="Cas9"/>
</dbReference>
<evidence type="ECO:0000256" key="7">
    <source>
        <dbReference type="ARBA" id="ARBA00022884"/>
    </source>
</evidence>
<dbReference type="InterPro" id="IPR036397">
    <property type="entry name" value="RNaseH_sf"/>
</dbReference>
<gene>
    <name evidence="14" type="primary">mcrA</name>
    <name evidence="14" type="ordered locus">BLD_1902</name>
</gene>
<dbReference type="InterPro" id="IPR041383">
    <property type="entry name" value="RuvC_III"/>
</dbReference>
<evidence type="ECO:0000256" key="11">
    <source>
        <dbReference type="ARBA" id="ARBA00046380"/>
    </source>
</evidence>
<dbReference type="GO" id="GO:0003723">
    <property type="term" value="F:RNA binding"/>
    <property type="evidence" value="ECO:0007669"/>
    <property type="project" value="UniProtKB-UniRule"/>
</dbReference>
<protein>
    <submittedName>
        <fullName evidence="14">Restriction endonuclease</fullName>
    </submittedName>
</protein>
<dbReference type="GO" id="GO:0008270">
    <property type="term" value="F:zinc ion binding"/>
    <property type="evidence" value="ECO:0007669"/>
    <property type="project" value="InterPro"/>
</dbReference>
<dbReference type="Pfam" id="PF18470">
    <property type="entry name" value="Cas9_a"/>
    <property type="match status" value="1"/>
</dbReference>
<dbReference type="Pfam" id="PF18541">
    <property type="entry name" value="RuvC_III"/>
    <property type="match status" value="1"/>
</dbReference>
<keyword evidence="8" id="KW-0051">Antiviral defense</keyword>
<dbReference type="PROSITE" id="PS51749">
    <property type="entry name" value="HNH_CAS9"/>
    <property type="match status" value="1"/>
</dbReference>
<reference evidence="14 15" key="2">
    <citation type="journal article" date="2008" name="BMC Genomics">
        <title>Comparative genomic analysis of the gut bacterium Bifidobacterium longum reveals loci susceptible to deletion during pure culture growth.</title>
        <authorList>
            <person name="Lee J.H."/>
            <person name="Karamychev V.N."/>
            <person name="Kozyavkin S.A."/>
            <person name="Mills D."/>
            <person name="Pavlov A.R."/>
            <person name="Pavlova N.V."/>
            <person name="Polouchine N.N."/>
            <person name="Richardson P.M."/>
            <person name="Shakhova V.V."/>
            <person name="Slesarev A.I."/>
            <person name="Weimer B."/>
            <person name="O'Sullivan D.J."/>
        </authorList>
    </citation>
    <scope>NUCLEOTIDE SEQUENCE [LARGE SCALE GENOMIC DNA]</scope>
    <source>
        <strain evidence="14 15">DJO10A</strain>
    </source>
</reference>
<evidence type="ECO:0000256" key="3">
    <source>
        <dbReference type="ARBA" id="ARBA00022723"/>
    </source>
</evidence>
<evidence type="ECO:0000256" key="4">
    <source>
        <dbReference type="ARBA" id="ARBA00022759"/>
    </source>
</evidence>
<evidence type="ECO:0000256" key="1">
    <source>
        <dbReference type="ARBA" id="ARBA00001946"/>
    </source>
</evidence>
<evidence type="ECO:0000313" key="14">
    <source>
        <dbReference type="EMBL" id="ACD99347.1"/>
    </source>
</evidence>
<evidence type="ECO:0000313" key="15">
    <source>
        <dbReference type="Proteomes" id="UP000002419"/>
    </source>
</evidence>
<dbReference type="InterPro" id="IPR033114">
    <property type="entry name" value="HNH_CAS9"/>
</dbReference>
<dbReference type="Pfam" id="PF17894">
    <property type="entry name" value="Cas9_Topo"/>
    <property type="match status" value="1"/>
</dbReference>
<comment type="cofactor">
    <cofactor evidence="1">
        <name>Mg(2+)</name>
        <dbReference type="ChEBI" id="CHEBI:18420"/>
    </cofactor>
</comment>
<dbReference type="Gene3D" id="3.30.420.10">
    <property type="entry name" value="Ribonuclease H-like superfamily/Ribonuclease H"/>
    <property type="match status" value="3"/>
</dbReference>
<dbReference type="InterPro" id="IPR040619">
    <property type="entry name" value="Cas9_alpha-helical_lobe"/>
</dbReference>
<organism evidence="14 15">
    <name type="scientific">Bifidobacterium longum (strain DJO10A)</name>
    <dbReference type="NCBI Taxonomy" id="205913"/>
    <lineage>
        <taxon>Bacteria</taxon>
        <taxon>Bacillati</taxon>
        <taxon>Actinomycetota</taxon>
        <taxon>Actinomycetes</taxon>
        <taxon>Bifidobacteriales</taxon>
        <taxon>Bifidobacteriaceae</taxon>
        <taxon>Bifidobacterium</taxon>
    </lineage>
</organism>
<dbReference type="Pfam" id="PF17893">
    <property type="entry name" value="Cas9_b_hairpin"/>
    <property type="match status" value="1"/>
</dbReference>
<evidence type="ECO:0000256" key="6">
    <source>
        <dbReference type="ARBA" id="ARBA00022842"/>
    </source>
</evidence>
<evidence type="ECO:0000256" key="8">
    <source>
        <dbReference type="ARBA" id="ARBA00023118"/>
    </source>
</evidence>
<dbReference type="Pfam" id="PF18525">
    <property type="entry name" value="Cas9_C"/>
    <property type="match status" value="1"/>
</dbReference>
<name>B3DR64_BIFLD</name>
<dbReference type="GO" id="GO:0016787">
    <property type="term" value="F:hydrolase activity"/>
    <property type="evidence" value="ECO:0007669"/>
    <property type="project" value="UniProtKB-KW"/>
</dbReference>
<evidence type="ECO:0000256" key="10">
    <source>
        <dbReference type="ARBA" id="ARBA00023211"/>
    </source>
</evidence>
<evidence type="ECO:0000256" key="2">
    <source>
        <dbReference type="ARBA" id="ARBA00022722"/>
    </source>
</evidence>
<keyword evidence="6" id="KW-0460">Magnesium</keyword>
<keyword evidence="10" id="KW-0464">Manganese</keyword>
<dbReference type="InterPro" id="IPR041225">
    <property type="entry name" value="Cas9_Topo"/>
</dbReference>
<keyword evidence="4 12" id="KW-0255">Endonuclease</keyword>
<dbReference type="GO" id="GO:0004519">
    <property type="term" value="F:endonuclease activity"/>
    <property type="evidence" value="ECO:0007669"/>
    <property type="project" value="UniProtKB-UniRule"/>
</dbReference>
<accession>B3DR64</accession>
<dbReference type="Pfam" id="PF01844">
    <property type="entry name" value="HNH"/>
    <property type="match status" value="1"/>
</dbReference>
<feature type="domain" description="HNH Cas9-type" evidence="13">
    <location>
        <begin position="567"/>
        <end position="730"/>
    </location>
</feature>
<dbReference type="Gene3D" id="3.30.70.3520">
    <property type="match status" value="1"/>
</dbReference>
<evidence type="ECO:0000259" key="13">
    <source>
        <dbReference type="PROSITE" id="PS51749"/>
    </source>
</evidence>
<dbReference type="SMART" id="SM00507">
    <property type="entry name" value="HNHc"/>
    <property type="match status" value="1"/>
</dbReference>
<dbReference type="SMR" id="B3DR64"/>
<evidence type="ECO:0000256" key="12">
    <source>
        <dbReference type="PROSITE-ProRule" id="PRU01085"/>
    </source>
</evidence>
<dbReference type="InterPro" id="IPR003615">
    <property type="entry name" value="HNH_nuc"/>
</dbReference>
<dbReference type="HOGENOM" id="CLU_280423_0_0_11"/>
<dbReference type="InterPro" id="IPR040796">
    <property type="entry name" value="Cas9_b_hairpin"/>
</dbReference>
<keyword evidence="9 12" id="KW-0238">DNA-binding</keyword>
<dbReference type="AlphaFoldDB" id="B3DR64"/>
<keyword evidence="3" id="KW-0479">Metal-binding</keyword>
<sequence>MLSRQLLGASHLARPVSYSYNVQDNDVHCSYGERCFMRGKRYRIGIDVGLNSVGLAAVEVSDENSPVRLLNAQSVIHDGGVDPQKNKEAITRKNMSGVARRTRRMRRRKRERLHKLDMLLGKFGYPVIEPESLDKPFEEWHVRAELATRYIEDDELRRESISIALRHMARHRGWRNPYRQVDSLISDNPYSKQYGELKEKAKAYNDDATAAEEESTPAQLVVAMLDAGYAEAPRLRWRTGSKKPDAEGYLPVRLMQEDNANELKQIFRVQRVPADEWKPLFRSVFYAVSPKGSAEQRVGQDPLAPEQARALKASLAFQEYRIANVITNLRIKDASAELRKLTVDEKQSIYDQLVSPSSEDITWSDLCDFLGFKRSQLKGVGSLTEDGEERISSRPPRLTSVQRIYESDNKIRKPLVAWWKSASDNEHEAMIRLLSNTVDIDKVREDVAYASAIEFIDGLDDDALTKLDSVDLPSGRAAYSVETLQKLTRQMLTTDDDLHEARKTLFNVTDSWRPPADPIGEPLGNPSVDRVLKNVNRYLMNCQQRWGNPVSVNIEHVRSSFSSVAFARKDKREYEKNNEKRSIFRSSLSEQLRADEQMEKVRESDLRRLEAIQRQNGQCLYCGRTITFRTCEMDHIVPRKGVGSTNTRTNFAAVCAECNRMKSNTPFAIWARSEDAQTRGVSLAEAKKRVTMFTFNPKSYAPREVKAFKQAVIARLQQTEDDAAIDNRSIESVAWMADELHRRIDWYFNAKQYVNSASIDDAEAETMKTTVSVFQGRVTASARRAAGIEGKIHFIGQQSKTRLDRRHHAVDASVIAMMNTAAAQTLMERESLRESQRLIGLMPGERSWKEYPYEGTSRYESFHLWLDNMDVLLELLNDALDNDRIAVMQSQRYVLGNSIAHDATIHPLEKVPLGSAMSADLIRRASTPALWCALTRLPDYDEKEGLPEDSHREIRVHDTRYSADDEMGFFASQAAQIAVQEGSADIGSAIHHARVYRCWKTNAKGVRKYFYGMIRVFQTDLLRACHDDLFTVPLPPQSISMRYGEPRVVQALQSGNAQYLGSLVVGDEIEMDFSSLDVDGQIGEYLQFFSQFSGGNLAWKHWVVDGFFNQTQLRIRPRYLAAEGLAKAFSDDVVPDGVQKIVTKQGWLPPVNTASKTAVRIVRRNAFGEPRLSSAHHMPCSWQWRHE</sequence>
<keyword evidence="2 12" id="KW-0540">Nuclease</keyword>
<dbReference type="KEGG" id="blj:BLD_1902"/>
<proteinExistence type="predicted"/>
<dbReference type="GO" id="GO:0003677">
    <property type="term" value="F:DNA binding"/>
    <property type="evidence" value="ECO:0007669"/>
    <property type="project" value="UniProtKB-UniRule"/>
</dbReference>
<dbReference type="InterPro" id="IPR002711">
    <property type="entry name" value="HNH"/>
</dbReference>
<keyword evidence="7" id="KW-0694">RNA-binding</keyword>
<dbReference type="InterPro" id="IPR041217">
    <property type="entry name" value="Cas9_C"/>
</dbReference>
<comment type="subunit">
    <text evidence="11">Monomer. Binds crRNA and tracrRNA.</text>
</comment>
<dbReference type="Proteomes" id="UP000002419">
    <property type="component" value="Chromosome"/>
</dbReference>
<reference evidence="14 15" key="1">
    <citation type="journal article" date="2006" name="Appl. Environ. Microbiol.">
        <title>Sequence analysis of two cryptic plasmids from Bifidobacterium longum DJO10A and construction of a shuttle cloning vector.</title>
        <authorList>
            <person name="Lee J.H."/>
            <person name="O'Sullivan D.J."/>
        </authorList>
    </citation>
    <scope>NUCLEOTIDE SEQUENCE [LARGE SCALE GENOMIC DNA]</scope>
    <source>
        <strain evidence="14 15">DJO10A</strain>
    </source>
</reference>
<evidence type="ECO:0000256" key="9">
    <source>
        <dbReference type="ARBA" id="ARBA00023125"/>
    </source>
</evidence>
<evidence type="ECO:0000256" key="5">
    <source>
        <dbReference type="ARBA" id="ARBA00022801"/>
    </source>
</evidence>
<dbReference type="GO" id="GO:0051607">
    <property type="term" value="P:defense response to virus"/>
    <property type="evidence" value="ECO:0007669"/>
    <property type="project" value="UniProtKB-KW"/>
</dbReference>
<keyword evidence="5 12" id="KW-0378">Hydrolase</keyword>
<dbReference type="EMBL" id="CP000605">
    <property type="protein sequence ID" value="ACD99347.1"/>
    <property type="molecule type" value="Genomic_DNA"/>
</dbReference>